<proteinExistence type="predicted"/>
<gene>
    <name evidence="1" type="ORF">ACOLOM_LOCUS2594</name>
</gene>
<organism evidence="1 2">
    <name type="scientific">Acaulospora colombiana</name>
    <dbReference type="NCBI Taxonomy" id="27376"/>
    <lineage>
        <taxon>Eukaryota</taxon>
        <taxon>Fungi</taxon>
        <taxon>Fungi incertae sedis</taxon>
        <taxon>Mucoromycota</taxon>
        <taxon>Glomeromycotina</taxon>
        <taxon>Glomeromycetes</taxon>
        <taxon>Diversisporales</taxon>
        <taxon>Acaulosporaceae</taxon>
        <taxon>Acaulospora</taxon>
    </lineage>
</organism>
<sequence length="782" mass="90902">MRGRGRRGRGRGIEGREQERVGKVLPKLIEFEKPPKKGFREIPIIPTREEILGERPTDLPINKVDEPFESIEEYLETHYKLLREDFVRSLREGIERYCETDEHDEDARTDIRVYENVKVVGVTFAGVGVVQRISFRTQHYEQVKWSMSKRLIPGTLVVLTNDKFSTMKFATVINRPEELLSKSYNLQIDIMFRPEDIEFELPDNYIMVESISSYFEAYRYILNVLQELDPDTLPFKSHIIGVNPNIGAPKYQERRVLNQNYDFGNAKAFKNMKEVLGQCIKLLGGMAEYLALKRMLTRELALIQGPPGTGKTYVGLAAVQILLENTAETIIIACQTNHALDQFLEGILDFEENIIRLGSRSKSERVLQHTLYEKSRNAGESNHPELSRLYKERAKIERKMEKLCDKILDPFVDMEYIREKEILSEDQISSLKQDDWYLGSSQNERGEQDRNYIKEWLESSIMTYSSTYDELENKIAQTIAGEQKHDEEDEVEDEEMIEDAKDQFQGIEGGIITKGKYVKVKGDIYVNSETYVNNKELSDYESVEDLWEIPPQVRAALHNKWRKRRLDEIKKQLKLLNQDYSKISEEIKTQKIRKDLVLLKSARVIGMTTTAAAKYHVLLMNLEPKIMVIEEAAETLEAHIITALTPSIEHLILIGDHKQLRPNTSVHELADYNNLGISLFERLVKYLPFTQLTEQRRMRPEIRELLTPIYNDTLTDHEKEEETLQESMSKINKFEARMCAKLAAFLVNCEYDPTKIMYSGQRKMIESLLREEGRKSEDVKKL</sequence>
<reference evidence="1" key="1">
    <citation type="submission" date="2021-06" db="EMBL/GenBank/DDBJ databases">
        <authorList>
            <person name="Kallberg Y."/>
            <person name="Tangrot J."/>
            <person name="Rosling A."/>
        </authorList>
    </citation>
    <scope>NUCLEOTIDE SEQUENCE</scope>
    <source>
        <strain evidence="1">CL356</strain>
    </source>
</reference>
<accession>A0ACA9KVX3</accession>
<protein>
    <submittedName>
        <fullName evidence="1">11399_t:CDS:1</fullName>
    </submittedName>
</protein>
<dbReference type="EMBL" id="CAJVPT010003462">
    <property type="protein sequence ID" value="CAG8496191.1"/>
    <property type="molecule type" value="Genomic_DNA"/>
</dbReference>
<keyword evidence="2" id="KW-1185">Reference proteome</keyword>
<dbReference type="Proteomes" id="UP000789525">
    <property type="component" value="Unassembled WGS sequence"/>
</dbReference>
<evidence type="ECO:0000313" key="2">
    <source>
        <dbReference type="Proteomes" id="UP000789525"/>
    </source>
</evidence>
<name>A0ACA9KVX3_9GLOM</name>
<evidence type="ECO:0000313" key="1">
    <source>
        <dbReference type="EMBL" id="CAG8496191.1"/>
    </source>
</evidence>
<comment type="caution">
    <text evidence="1">The sequence shown here is derived from an EMBL/GenBank/DDBJ whole genome shotgun (WGS) entry which is preliminary data.</text>
</comment>